<proteinExistence type="predicted"/>
<comment type="caution">
    <text evidence="2">The sequence shown here is derived from an EMBL/GenBank/DDBJ whole genome shotgun (WGS) entry which is preliminary data.</text>
</comment>
<name>A0A9Q0AUQ6_9PEZI</name>
<feature type="region of interest" description="Disordered" evidence="1">
    <location>
        <begin position="1"/>
        <end position="79"/>
    </location>
</feature>
<protein>
    <submittedName>
        <fullName evidence="2">Uncharacterized protein</fullName>
    </submittedName>
</protein>
<feature type="compositionally biased region" description="Pro residues" evidence="1">
    <location>
        <begin position="43"/>
        <end position="57"/>
    </location>
</feature>
<dbReference type="Proteomes" id="UP000829685">
    <property type="component" value="Unassembled WGS sequence"/>
</dbReference>
<keyword evidence="3" id="KW-1185">Reference proteome</keyword>
<evidence type="ECO:0000256" key="1">
    <source>
        <dbReference type="SAM" id="MobiDB-lite"/>
    </source>
</evidence>
<accession>A0A9Q0AUQ6</accession>
<sequence>MGNNISKVSREDDGPDQGKEQYASAKDDSFAPASGRTPTQRSLPPPPVDPPRPPPCPEDVEDSEEFTVPSGNFDDELYC</sequence>
<dbReference type="AlphaFoldDB" id="A0A9Q0AUQ6"/>
<gene>
    <name evidence="2" type="ORF">JX265_000244</name>
</gene>
<dbReference type="EMBL" id="JAFIMR010000001">
    <property type="protein sequence ID" value="KAI1881418.1"/>
    <property type="molecule type" value="Genomic_DNA"/>
</dbReference>
<evidence type="ECO:0000313" key="3">
    <source>
        <dbReference type="Proteomes" id="UP000829685"/>
    </source>
</evidence>
<reference evidence="2" key="1">
    <citation type="submission" date="2021-03" db="EMBL/GenBank/DDBJ databases">
        <title>Revisited historic fungal species revealed as producer of novel bioactive compounds through whole genome sequencing and comparative genomics.</title>
        <authorList>
            <person name="Vignolle G.A."/>
            <person name="Hochenegger N."/>
            <person name="Mach R.L."/>
            <person name="Mach-Aigner A.R."/>
            <person name="Javad Rahimi M."/>
            <person name="Salim K.A."/>
            <person name="Chan C.M."/>
            <person name="Lim L.B.L."/>
            <person name="Cai F."/>
            <person name="Druzhinina I.S."/>
            <person name="U'Ren J.M."/>
            <person name="Derntl C."/>
        </authorList>
    </citation>
    <scope>NUCLEOTIDE SEQUENCE</scope>
    <source>
        <strain evidence="2">TUCIM 5799</strain>
    </source>
</reference>
<feature type="compositionally biased region" description="Basic and acidic residues" evidence="1">
    <location>
        <begin position="8"/>
        <end position="29"/>
    </location>
</feature>
<evidence type="ECO:0000313" key="2">
    <source>
        <dbReference type="EMBL" id="KAI1881418.1"/>
    </source>
</evidence>
<organism evidence="2 3">
    <name type="scientific">Neoarthrinium moseri</name>
    <dbReference type="NCBI Taxonomy" id="1658444"/>
    <lineage>
        <taxon>Eukaryota</taxon>
        <taxon>Fungi</taxon>
        <taxon>Dikarya</taxon>
        <taxon>Ascomycota</taxon>
        <taxon>Pezizomycotina</taxon>
        <taxon>Sordariomycetes</taxon>
        <taxon>Xylariomycetidae</taxon>
        <taxon>Amphisphaeriales</taxon>
        <taxon>Apiosporaceae</taxon>
        <taxon>Neoarthrinium</taxon>
    </lineage>
</organism>